<keyword evidence="2" id="KW-1185">Reference proteome</keyword>
<evidence type="ECO:0000313" key="2">
    <source>
        <dbReference type="Proteomes" id="UP000598350"/>
    </source>
</evidence>
<dbReference type="SUPFAM" id="SSF50630">
    <property type="entry name" value="Acid proteases"/>
    <property type="match status" value="1"/>
</dbReference>
<name>A0ABR7VGF3_9FLAO</name>
<dbReference type="Gene3D" id="2.40.70.10">
    <property type="entry name" value="Acid Proteases"/>
    <property type="match status" value="1"/>
</dbReference>
<organism evidence="1 2">
    <name type="scientific">Maribacter arenosus</name>
    <dbReference type="NCBI Taxonomy" id="1854708"/>
    <lineage>
        <taxon>Bacteria</taxon>
        <taxon>Pseudomonadati</taxon>
        <taxon>Bacteroidota</taxon>
        <taxon>Flavobacteriia</taxon>
        <taxon>Flavobacteriales</taxon>
        <taxon>Flavobacteriaceae</taxon>
        <taxon>Maribacter</taxon>
    </lineage>
</organism>
<dbReference type="Proteomes" id="UP000598350">
    <property type="component" value="Unassembled WGS sequence"/>
</dbReference>
<dbReference type="PROSITE" id="PS00141">
    <property type="entry name" value="ASP_PROTEASE"/>
    <property type="match status" value="1"/>
</dbReference>
<dbReference type="InterPro" id="IPR021109">
    <property type="entry name" value="Peptidase_aspartic_dom_sf"/>
</dbReference>
<dbReference type="RefSeq" id="WP_188315070.1">
    <property type="nucleotide sequence ID" value="NZ_JABTCG010000005.1"/>
</dbReference>
<gene>
    <name evidence="1" type="ORF">HPE63_14835</name>
</gene>
<evidence type="ECO:0008006" key="3">
    <source>
        <dbReference type="Google" id="ProtNLM"/>
    </source>
</evidence>
<comment type="caution">
    <text evidence="1">The sequence shown here is derived from an EMBL/GenBank/DDBJ whole genome shotgun (WGS) entry which is preliminary data.</text>
</comment>
<sequence length="302" mass="34265">MRNLKILLFGIIFFLSFSCSVIKNQKKGKVLPQNFNFETEFTTVKSVIILPFEIDGIPKNFLFDTGADYSLIQRDSTIGRTGNYNGASNRKMKLGNEYVKSMKIGNIEFQNTFAGNGNLEGLKEQISNFGGIIGQPIISKANWLIDYPNKTLRISNENLVDNTFQTIQIKREGGTPYTFISINGIEHKVVIDFGSSSEFNLPKESKLAKQFLQQYDFEDNERERYTLGGLQAIKEKVGIAPLIKLGDMDFKNVNTTINVSSQPRIGIRFFKDCEIYIDNLNNSYKIKNRAKSTANNVSYEKH</sequence>
<evidence type="ECO:0000313" key="1">
    <source>
        <dbReference type="EMBL" id="MBD0851955.1"/>
    </source>
</evidence>
<dbReference type="EMBL" id="JABTCG010000005">
    <property type="protein sequence ID" value="MBD0851955.1"/>
    <property type="molecule type" value="Genomic_DNA"/>
</dbReference>
<protein>
    <recommendedName>
        <fullName evidence="3">Aspartyl protease</fullName>
    </recommendedName>
</protein>
<accession>A0ABR7VGF3</accession>
<reference evidence="1 2" key="1">
    <citation type="submission" date="2020-05" db="EMBL/GenBank/DDBJ databases">
        <title>The draft genome sequence of Maribacter arenosus CAU 1321.</title>
        <authorList>
            <person name="Mu L."/>
        </authorList>
    </citation>
    <scope>NUCLEOTIDE SEQUENCE [LARGE SCALE GENOMIC DNA]</scope>
    <source>
        <strain evidence="1 2">CAU 1321</strain>
    </source>
</reference>
<dbReference type="PROSITE" id="PS51257">
    <property type="entry name" value="PROKAR_LIPOPROTEIN"/>
    <property type="match status" value="1"/>
</dbReference>
<dbReference type="InterPro" id="IPR001969">
    <property type="entry name" value="Aspartic_peptidase_AS"/>
</dbReference>
<proteinExistence type="predicted"/>